<gene>
    <name evidence="1" type="ORF">OBBRIDRAFT_890140</name>
</gene>
<dbReference type="InterPro" id="IPR032675">
    <property type="entry name" value="LRR_dom_sf"/>
</dbReference>
<evidence type="ECO:0000313" key="1">
    <source>
        <dbReference type="EMBL" id="OCH86918.1"/>
    </source>
</evidence>
<reference evidence="1 2" key="1">
    <citation type="submission" date="2016-07" db="EMBL/GenBank/DDBJ databases">
        <title>Draft genome of the white-rot fungus Obba rivulosa 3A-2.</title>
        <authorList>
            <consortium name="DOE Joint Genome Institute"/>
            <person name="Miettinen O."/>
            <person name="Riley R."/>
            <person name="Acob R."/>
            <person name="Barry K."/>
            <person name="Cullen D."/>
            <person name="De Vries R."/>
            <person name="Hainaut M."/>
            <person name="Hatakka A."/>
            <person name="Henrissat B."/>
            <person name="Hilden K."/>
            <person name="Kuo R."/>
            <person name="Labutti K."/>
            <person name="Lipzen A."/>
            <person name="Makela M.R."/>
            <person name="Sandor L."/>
            <person name="Spatafora J.W."/>
            <person name="Grigoriev I.V."/>
            <person name="Hibbett D.S."/>
        </authorList>
    </citation>
    <scope>NUCLEOTIDE SEQUENCE [LARGE SCALE GENOMIC DNA]</scope>
    <source>
        <strain evidence="1 2">3A-2</strain>
    </source>
</reference>
<keyword evidence="2" id="KW-1185">Reference proteome</keyword>
<dbReference type="AlphaFoldDB" id="A0A8E2AMG0"/>
<dbReference type="Gene3D" id="3.80.10.10">
    <property type="entry name" value="Ribonuclease Inhibitor"/>
    <property type="match status" value="1"/>
</dbReference>
<proteinExistence type="predicted"/>
<dbReference type="SUPFAM" id="SSF52047">
    <property type="entry name" value="RNI-like"/>
    <property type="match status" value="1"/>
</dbReference>
<name>A0A8E2AMG0_9APHY</name>
<dbReference type="EMBL" id="KV722506">
    <property type="protein sequence ID" value="OCH86918.1"/>
    <property type="molecule type" value="Genomic_DNA"/>
</dbReference>
<dbReference type="Proteomes" id="UP000250043">
    <property type="component" value="Unassembled WGS sequence"/>
</dbReference>
<dbReference type="OrthoDB" id="2755760at2759"/>
<accession>A0A8E2AMG0</accession>
<protein>
    <submittedName>
        <fullName evidence="1">Uncharacterized protein</fullName>
    </submittedName>
</protein>
<sequence>MAVEKGFPKPPRLGLKHKPVSKSRVNFDILYLVMTYSSLHGLLAMMQTCHTLQSAGVKLLLDRQLSVSGRRHLRSFCRFMLVDVFRRFTSLRSATLLAGDILPSDTSTIAMLTEVFNHASSLEWLEVDIPSEVLDTHPKLVQALSSLSSLQTLSFCGPTKQAHADLISSMCSPLTEVNLSFVGARPSQGLPHILERFAGSLKVLRVHDISCTRAATSQFPQVHTLEASLEDAQYDVSTWIHSFPNLTKLRIIPGGASLNPNDLDRHRTQNVFTQDSKRWSQVQYLSGYIEDLYVAALTCNVGHLRVALGDTTWAAELAAVLESTHPQRLTVELELDEDNWNEEWLGPLIACALTVKDVKLELVVNPIAALQVDPIITCLLALPVTSHVENLDLAIQLEITYDAIGPNSLGPVVKTLREVDVRGFVQKLAQALGSMHQLRIFIPYNSESAWQFDRQEESGVIVQERLYLETCKWSETDVLICPSHDGDTDS</sequence>
<evidence type="ECO:0000313" key="2">
    <source>
        <dbReference type="Proteomes" id="UP000250043"/>
    </source>
</evidence>
<organism evidence="1 2">
    <name type="scientific">Obba rivulosa</name>
    <dbReference type="NCBI Taxonomy" id="1052685"/>
    <lineage>
        <taxon>Eukaryota</taxon>
        <taxon>Fungi</taxon>
        <taxon>Dikarya</taxon>
        <taxon>Basidiomycota</taxon>
        <taxon>Agaricomycotina</taxon>
        <taxon>Agaricomycetes</taxon>
        <taxon>Polyporales</taxon>
        <taxon>Gelatoporiaceae</taxon>
        <taxon>Obba</taxon>
    </lineage>
</organism>